<keyword evidence="3" id="KW-1185">Reference proteome</keyword>
<evidence type="ECO:0008006" key="4">
    <source>
        <dbReference type="Google" id="ProtNLM"/>
    </source>
</evidence>
<dbReference type="Proteomes" id="UP001224392">
    <property type="component" value="Unassembled WGS sequence"/>
</dbReference>
<evidence type="ECO:0000256" key="1">
    <source>
        <dbReference type="SAM" id="MobiDB-lite"/>
    </source>
</evidence>
<evidence type="ECO:0000313" key="3">
    <source>
        <dbReference type="Proteomes" id="UP001224392"/>
    </source>
</evidence>
<feature type="region of interest" description="Disordered" evidence="1">
    <location>
        <begin position="83"/>
        <end position="151"/>
    </location>
</feature>
<dbReference type="EMBL" id="BSYJ01000003">
    <property type="protein sequence ID" value="GMG87294.1"/>
    <property type="molecule type" value="Genomic_DNA"/>
</dbReference>
<gene>
    <name evidence="2" type="ORF">MNKW57_16150</name>
</gene>
<reference evidence="2 3" key="1">
    <citation type="submission" date="2023-04" db="EMBL/GenBank/DDBJ databases">
        <title>Marinobulbifer ophiurae gen. nov., sp. Nov., isolate from tissue of brittle star Ophioplocus japonicus.</title>
        <authorList>
            <person name="Kawano K."/>
            <person name="Sawayama S."/>
            <person name="Nakagawa S."/>
        </authorList>
    </citation>
    <scope>NUCLEOTIDE SEQUENCE [LARGE SCALE GENOMIC DNA]</scope>
    <source>
        <strain evidence="2 3">NKW57</strain>
    </source>
</reference>
<proteinExistence type="predicted"/>
<accession>A0ABQ6LYX0</accession>
<name>A0ABQ6LYX0_9GAMM</name>
<feature type="compositionally biased region" description="Basic and acidic residues" evidence="1">
    <location>
        <begin position="84"/>
        <end position="151"/>
    </location>
</feature>
<comment type="caution">
    <text evidence="2">The sequence shown here is derived from an EMBL/GenBank/DDBJ whole genome shotgun (WGS) entry which is preliminary data.</text>
</comment>
<organism evidence="2 3">
    <name type="scientific">Biformimicrobium ophioploci</name>
    <dbReference type="NCBI Taxonomy" id="3036711"/>
    <lineage>
        <taxon>Bacteria</taxon>
        <taxon>Pseudomonadati</taxon>
        <taxon>Pseudomonadota</taxon>
        <taxon>Gammaproteobacteria</taxon>
        <taxon>Cellvibrionales</taxon>
        <taxon>Microbulbiferaceae</taxon>
        <taxon>Biformimicrobium</taxon>
    </lineage>
</organism>
<evidence type="ECO:0000313" key="2">
    <source>
        <dbReference type="EMBL" id="GMG87294.1"/>
    </source>
</evidence>
<sequence length="151" mass="15722">MALDAPVVLFACRSLLRLSINKVFTIRVLHRRNHDMKKKNMTPLAAAVGAAFLTSAAISANAEAANPFAAVELSAGYNLSSTLDGHKGGEGKCGEGKCGEGKDKKKEGKCGEGKCGEGKDKKKEGKCGEGKCGEDTDKKKEGKCGEGKCGS</sequence>
<protein>
    <recommendedName>
        <fullName evidence="4">Low-complexity protein</fullName>
    </recommendedName>
</protein>